<evidence type="ECO:0000313" key="1">
    <source>
        <dbReference type="EMBL" id="CAD6498969.1"/>
    </source>
</evidence>
<evidence type="ECO:0000313" key="2">
    <source>
        <dbReference type="Proteomes" id="UP000683417"/>
    </source>
</evidence>
<protein>
    <submittedName>
        <fullName evidence="1">BgTH12-04623</fullName>
    </submittedName>
</protein>
<name>A0A9W4GAX8_BLUGR</name>
<organism evidence="1 2">
    <name type="scientific">Blumeria graminis f. sp. triticale</name>
    <dbReference type="NCBI Taxonomy" id="1689686"/>
    <lineage>
        <taxon>Eukaryota</taxon>
        <taxon>Fungi</taxon>
        <taxon>Dikarya</taxon>
        <taxon>Ascomycota</taxon>
        <taxon>Pezizomycotina</taxon>
        <taxon>Leotiomycetes</taxon>
        <taxon>Erysiphales</taxon>
        <taxon>Erysiphaceae</taxon>
        <taxon>Blumeria</taxon>
    </lineage>
</organism>
<accession>A0A9W4GAX8</accession>
<proteinExistence type="predicted"/>
<comment type="caution">
    <text evidence="1">The sequence shown here is derived from an EMBL/GenBank/DDBJ whole genome shotgun (WGS) entry which is preliminary data.</text>
</comment>
<gene>
    <name evidence="1" type="ORF">BGTH12_LOCUS327</name>
</gene>
<dbReference type="EMBL" id="CAJHIT010000001">
    <property type="protein sequence ID" value="CAD6498969.1"/>
    <property type="molecule type" value="Genomic_DNA"/>
</dbReference>
<sequence length="13" mass="1510">MSGLNIELSYRRA</sequence>
<reference evidence="1" key="1">
    <citation type="submission" date="2020-10" db="EMBL/GenBank/DDBJ databases">
        <authorList>
            <person name="Muller C M."/>
        </authorList>
    </citation>
    <scope>NUCLEOTIDE SEQUENCE</scope>
    <source>
        <strain evidence="1">THUN-12</strain>
    </source>
</reference>
<dbReference type="Proteomes" id="UP000683417">
    <property type="component" value="Unassembled WGS sequence"/>
</dbReference>